<keyword evidence="4" id="KW-1185">Reference proteome</keyword>
<feature type="domain" description="Calcineurin-like phosphoesterase" evidence="2">
    <location>
        <begin position="52"/>
        <end position="230"/>
    </location>
</feature>
<keyword evidence="1" id="KW-0812">Transmembrane</keyword>
<dbReference type="EMBL" id="JFHK01000015">
    <property type="protein sequence ID" value="OAA30040.1"/>
    <property type="molecule type" value="Genomic_DNA"/>
</dbReference>
<dbReference type="PANTHER" id="PTHR43143:SF1">
    <property type="entry name" value="SERINE_THREONINE-PROTEIN PHOSPHATASE CPPED1"/>
    <property type="match status" value="1"/>
</dbReference>
<accession>A0A176K0P7</accession>
<organism evidence="3 4">
    <name type="scientific">Kosmotoga arenicorallina S304</name>
    <dbReference type="NCBI Taxonomy" id="1453497"/>
    <lineage>
        <taxon>Bacteria</taxon>
        <taxon>Thermotogati</taxon>
        <taxon>Thermotogota</taxon>
        <taxon>Thermotogae</taxon>
        <taxon>Kosmotogales</taxon>
        <taxon>Kosmotogaceae</taxon>
        <taxon>Kosmotoga</taxon>
    </lineage>
</organism>
<gene>
    <name evidence="3" type="ORF">AT15_00570</name>
</gene>
<name>A0A176K0P7_9BACT</name>
<dbReference type="STRING" id="1453497.AT15_00570"/>
<dbReference type="InterPro" id="IPR051918">
    <property type="entry name" value="STPP_CPPED1"/>
</dbReference>
<dbReference type="Pfam" id="PF00149">
    <property type="entry name" value="Metallophos"/>
    <property type="match status" value="1"/>
</dbReference>
<sequence>MKRKAIFLWITAVVLILISALKITLPVLKDESVKDVIYKSVESIDASTAEFSFVVLGDNKNSVSTYGKIINEINKKPDIKFVMNTGDLVFDGSLTKFNYFLKQISKLNKPFLPVVGNHDVADGGMNNYVDFFGPLYYSFDVGEAYFIVLDDSNEEGIDLWQMNWLKNQLEISKRYKYTFVFLHVPLFDPRLPDEKQPGHSLKDVNNAAEILELLKKYDVTMIFAGHIHGYFKGKWDDVPYTITGGAGAELVGLSKEHYFYHYIVVQVNEKGVKYEVVKVDSPDFNIVDRLGAFLWLYLYSFVVINYWWIVLSIGLIIFIFLLSRDFKKQLIDVGNWLMKRKTIKFILKLFTGSSSR</sequence>
<reference evidence="3 4" key="1">
    <citation type="submission" date="2014-02" db="EMBL/GenBank/DDBJ databases">
        <title>Kosmotoga genome sequencing.</title>
        <authorList>
            <person name="Pollo S.M."/>
            <person name="Charchuk R."/>
            <person name="Nesbo C.L."/>
        </authorList>
    </citation>
    <scope>NUCLEOTIDE SEQUENCE [LARGE SCALE GENOMIC DNA]</scope>
    <source>
        <strain evidence="3 4">S304</strain>
    </source>
</reference>
<dbReference type="SUPFAM" id="SSF56300">
    <property type="entry name" value="Metallo-dependent phosphatases"/>
    <property type="match status" value="1"/>
</dbReference>
<protein>
    <submittedName>
        <fullName evidence="3">Metallophosphoesterase</fullName>
    </submittedName>
</protein>
<evidence type="ECO:0000313" key="4">
    <source>
        <dbReference type="Proteomes" id="UP000077339"/>
    </source>
</evidence>
<dbReference type="AlphaFoldDB" id="A0A176K0P7"/>
<dbReference type="OrthoDB" id="9809781at2"/>
<proteinExistence type="predicted"/>
<dbReference type="RefSeq" id="WP_068347669.1">
    <property type="nucleotide sequence ID" value="NZ_JFHK01000015.1"/>
</dbReference>
<dbReference type="PANTHER" id="PTHR43143">
    <property type="entry name" value="METALLOPHOSPHOESTERASE, CALCINEURIN SUPERFAMILY"/>
    <property type="match status" value="1"/>
</dbReference>
<dbReference type="Gene3D" id="3.60.21.10">
    <property type="match status" value="1"/>
</dbReference>
<evidence type="ECO:0000313" key="3">
    <source>
        <dbReference type="EMBL" id="OAA30040.1"/>
    </source>
</evidence>
<dbReference type="PATRIC" id="fig|1453497.3.peg.126"/>
<dbReference type="InterPro" id="IPR004843">
    <property type="entry name" value="Calcineurin-like_PHP"/>
</dbReference>
<feature type="transmembrane region" description="Helical" evidence="1">
    <location>
        <begin position="294"/>
        <end position="322"/>
    </location>
</feature>
<dbReference type="InterPro" id="IPR029052">
    <property type="entry name" value="Metallo-depent_PP-like"/>
</dbReference>
<keyword evidence="1" id="KW-1133">Transmembrane helix</keyword>
<keyword evidence="1" id="KW-0472">Membrane</keyword>
<dbReference type="GO" id="GO:0016787">
    <property type="term" value="F:hydrolase activity"/>
    <property type="evidence" value="ECO:0007669"/>
    <property type="project" value="InterPro"/>
</dbReference>
<comment type="caution">
    <text evidence="3">The sequence shown here is derived from an EMBL/GenBank/DDBJ whole genome shotgun (WGS) entry which is preliminary data.</text>
</comment>
<dbReference type="Proteomes" id="UP000077339">
    <property type="component" value="Unassembled WGS sequence"/>
</dbReference>
<evidence type="ECO:0000256" key="1">
    <source>
        <dbReference type="SAM" id="Phobius"/>
    </source>
</evidence>
<evidence type="ECO:0000259" key="2">
    <source>
        <dbReference type="Pfam" id="PF00149"/>
    </source>
</evidence>